<evidence type="ECO:0000256" key="2">
    <source>
        <dbReference type="ARBA" id="ARBA00022473"/>
    </source>
</evidence>
<sequence length="148" mass="17012">MKFDKLRYDFGVHCMEAKEECCEVTIHTMANTDRTFVSSPKDASSSNAFLSKTTKGILEFSIQRIPALNHSKFDEDMSVVKGEETQRFLIELDHLTNPEFLSLLDQTREEYGFHQKGILTLPCRPQELQEILRHSKGSNACTESWGYM</sequence>
<proteinExistence type="inferred from homology"/>
<evidence type="ECO:0000256" key="3">
    <source>
        <dbReference type="ARBA" id="ARBA00022604"/>
    </source>
</evidence>
<keyword evidence="5" id="KW-1185">Reference proteome</keyword>
<keyword evidence="3" id="KW-0341">Growth regulation</keyword>
<gene>
    <name evidence="4" type="ORF">Goshw_006291</name>
</gene>
<dbReference type="OrthoDB" id="1930622at2759"/>
<keyword evidence="2" id="KW-0217">Developmental protein</keyword>
<accession>A0A7J9MYT1</accession>
<protein>
    <submittedName>
        <fullName evidence="4">Uncharacterized protein</fullName>
    </submittedName>
</protein>
<evidence type="ECO:0000313" key="4">
    <source>
        <dbReference type="EMBL" id="MBA0875956.1"/>
    </source>
</evidence>
<organism evidence="4 5">
    <name type="scientific">Gossypium schwendimanii</name>
    <name type="common">Cotton</name>
    <dbReference type="NCBI Taxonomy" id="34291"/>
    <lineage>
        <taxon>Eukaryota</taxon>
        <taxon>Viridiplantae</taxon>
        <taxon>Streptophyta</taxon>
        <taxon>Embryophyta</taxon>
        <taxon>Tracheophyta</taxon>
        <taxon>Spermatophyta</taxon>
        <taxon>Magnoliopsida</taxon>
        <taxon>eudicotyledons</taxon>
        <taxon>Gunneridae</taxon>
        <taxon>Pentapetalae</taxon>
        <taxon>rosids</taxon>
        <taxon>malvids</taxon>
        <taxon>Malvales</taxon>
        <taxon>Malvaceae</taxon>
        <taxon>Malvoideae</taxon>
        <taxon>Gossypium</taxon>
    </lineage>
</organism>
<dbReference type="PANTHER" id="PTHR31374">
    <property type="entry name" value="AUXIN-INDUCED PROTEIN-LIKE-RELATED"/>
    <property type="match status" value="1"/>
</dbReference>
<dbReference type="Proteomes" id="UP000593576">
    <property type="component" value="Unassembled WGS sequence"/>
</dbReference>
<dbReference type="AlphaFoldDB" id="A0A7J9MYT1"/>
<dbReference type="EMBL" id="JABFAF010263292">
    <property type="protein sequence ID" value="MBA0875956.1"/>
    <property type="molecule type" value="Genomic_DNA"/>
</dbReference>
<comment type="similarity">
    <text evidence="1">Belongs to the ARG7 family.</text>
</comment>
<dbReference type="Pfam" id="PF02519">
    <property type="entry name" value="Auxin_inducible"/>
    <property type="match status" value="1"/>
</dbReference>
<evidence type="ECO:0000256" key="1">
    <source>
        <dbReference type="ARBA" id="ARBA00006974"/>
    </source>
</evidence>
<dbReference type="PANTHER" id="PTHR31374:SF157">
    <property type="entry name" value="AUXIN-RESPONSIVE PROTEIN SAUR36-LIKE"/>
    <property type="match status" value="1"/>
</dbReference>
<evidence type="ECO:0000313" key="5">
    <source>
        <dbReference type="Proteomes" id="UP000593576"/>
    </source>
</evidence>
<dbReference type="GO" id="GO:0009733">
    <property type="term" value="P:response to auxin"/>
    <property type="evidence" value="ECO:0007669"/>
    <property type="project" value="InterPro"/>
</dbReference>
<comment type="caution">
    <text evidence="4">The sequence shown here is derived from an EMBL/GenBank/DDBJ whole genome shotgun (WGS) entry which is preliminary data.</text>
</comment>
<reference evidence="4 5" key="1">
    <citation type="journal article" date="2019" name="Genome Biol. Evol.">
        <title>Insights into the evolution of the New World diploid cottons (Gossypium, subgenus Houzingenia) based on genome sequencing.</title>
        <authorList>
            <person name="Grover C.E."/>
            <person name="Arick M.A. 2nd"/>
            <person name="Thrash A."/>
            <person name="Conover J.L."/>
            <person name="Sanders W.S."/>
            <person name="Peterson D.G."/>
            <person name="Frelichowski J.E."/>
            <person name="Scheffler J.A."/>
            <person name="Scheffler B.E."/>
            <person name="Wendel J.F."/>
        </authorList>
    </citation>
    <scope>NUCLEOTIDE SEQUENCE [LARGE SCALE GENOMIC DNA]</scope>
    <source>
        <strain evidence="4">1</strain>
        <tissue evidence="4">Leaf</tissue>
    </source>
</reference>
<name>A0A7J9MYT1_GOSSC</name>
<dbReference type="InterPro" id="IPR003676">
    <property type="entry name" value="SAUR_fam"/>
</dbReference>